<dbReference type="GO" id="GO:0004674">
    <property type="term" value="F:protein serine/threonine kinase activity"/>
    <property type="evidence" value="ECO:0007669"/>
    <property type="project" value="TreeGrafter"/>
</dbReference>
<dbReference type="InterPro" id="IPR024869">
    <property type="entry name" value="FAM20"/>
</dbReference>
<dbReference type="GO" id="GO:0005524">
    <property type="term" value="F:ATP binding"/>
    <property type="evidence" value="ECO:0007669"/>
    <property type="project" value="UniProtKB-KW"/>
</dbReference>
<dbReference type="PANTHER" id="PTHR12450:SF11">
    <property type="entry name" value="EXTRACELLULAR SERINE_THREONINE PROTEIN KINASE FAM20C"/>
    <property type="match status" value="1"/>
</dbReference>
<keyword evidence="2" id="KW-0479">Metal-binding</keyword>
<keyword evidence="4" id="KW-1185">Reference proteome</keyword>
<keyword evidence="2" id="KW-0464">Manganese</keyword>
<keyword evidence="1" id="KW-0547">Nucleotide-binding</keyword>
<accession>A0AB34HKJ6</accession>
<dbReference type="EMBL" id="JAIQCJ010001083">
    <property type="protein sequence ID" value="KAJ8792768.1"/>
    <property type="molecule type" value="Genomic_DNA"/>
</dbReference>
<reference evidence="3 4" key="1">
    <citation type="submission" date="2022-11" db="EMBL/GenBank/DDBJ databases">
        <title>Whole genome sequence of Eschrichtius robustus ER-17-0199.</title>
        <authorList>
            <person name="Bruniche-Olsen A."/>
            <person name="Black A.N."/>
            <person name="Fields C.J."/>
            <person name="Walden K."/>
            <person name="Dewoody J.A."/>
        </authorList>
    </citation>
    <scope>NUCLEOTIDE SEQUENCE [LARGE SCALE GENOMIC DNA]</scope>
    <source>
        <strain evidence="3">ER-17-0199</strain>
        <tissue evidence="3">Blubber</tissue>
    </source>
</reference>
<dbReference type="GO" id="GO:0070166">
    <property type="term" value="P:enamel mineralization"/>
    <property type="evidence" value="ECO:0007669"/>
    <property type="project" value="TreeGrafter"/>
</dbReference>
<evidence type="ECO:0000313" key="3">
    <source>
        <dbReference type="EMBL" id="KAJ8792768.1"/>
    </source>
</evidence>
<protein>
    <submittedName>
        <fullName evidence="3">Uncharacterized protein</fullName>
    </submittedName>
</protein>
<dbReference type="GO" id="GO:0005794">
    <property type="term" value="C:Golgi apparatus"/>
    <property type="evidence" value="ECO:0007669"/>
    <property type="project" value="TreeGrafter"/>
</dbReference>
<proteinExistence type="predicted"/>
<keyword evidence="1" id="KW-0067">ATP-binding</keyword>
<evidence type="ECO:0000313" key="4">
    <source>
        <dbReference type="Proteomes" id="UP001159641"/>
    </source>
</evidence>
<name>A0AB34HKJ6_ESCRO</name>
<organism evidence="3 4">
    <name type="scientific">Eschrichtius robustus</name>
    <name type="common">California gray whale</name>
    <name type="synonym">Eschrichtius gibbosus</name>
    <dbReference type="NCBI Taxonomy" id="9764"/>
    <lineage>
        <taxon>Eukaryota</taxon>
        <taxon>Metazoa</taxon>
        <taxon>Chordata</taxon>
        <taxon>Craniata</taxon>
        <taxon>Vertebrata</taxon>
        <taxon>Euteleostomi</taxon>
        <taxon>Mammalia</taxon>
        <taxon>Eutheria</taxon>
        <taxon>Laurasiatheria</taxon>
        <taxon>Artiodactyla</taxon>
        <taxon>Whippomorpha</taxon>
        <taxon>Cetacea</taxon>
        <taxon>Mysticeti</taxon>
        <taxon>Eschrichtiidae</taxon>
        <taxon>Eschrichtius</taxon>
    </lineage>
</organism>
<comment type="cofactor">
    <cofactor evidence="2">
        <name>Mn(2+)</name>
        <dbReference type="ChEBI" id="CHEBI:29035"/>
    </cofactor>
</comment>
<dbReference type="PANTHER" id="PTHR12450">
    <property type="entry name" value="DENTIN MATRIX PROTEIN 4 PROTEIN FAM20"/>
    <property type="match status" value="1"/>
</dbReference>
<gene>
    <name evidence="3" type="ORF">J1605_019588</name>
</gene>
<sequence length="531" mass="57289">MSQEPWPARPSLLPGAEQSPPWVPAPCRVCDREVHASHLQLSRVTRWPVPRSPAAICSVSLSGSRGDWCKARVVPSQSYAGWNCERWSVRRATSWFLERLIQVTFGEARGKGLVPSGALRAQGARDPPSGRAARWTEAWVWSSPRGLSFLRVALQYSVPVRVQVCLAVTSAGSWVQMLGVGGSLANSSCILESKDSGKTGWESYLGKCARKIAGIWRLLSTDVYRVTSTLQQSPARGLLPLGRAEGLSAAHGGARHIRADRLLALLSPYILGGRGVRGGPGGAPLPTHTATGAASAAQGFPEVVWGGAHGCLLTSLGGEGPAVAVLTVAPWKACEGAASGGGGTCAESLASSPHSAEHGAVLRSPWARLQRWQTREQETPPDFFYFSDYERHNAEIAAFHLDRILDFRRVPPVAGRMVNMTKEIRDVTRDKKLWRTFFISPGNLTPQGAAVTGPSLLPRVTSLTLSLKTAAVPVQRRPRHREVKGLPRGCTAEKREAMGYRSPTLDVPLETGFGSLMRKRPWAQGTASLFT</sequence>
<dbReference type="AlphaFoldDB" id="A0AB34HKJ6"/>
<evidence type="ECO:0000256" key="2">
    <source>
        <dbReference type="PIRSR" id="PIRSR624869-3"/>
    </source>
</evidence>
<feature type="binding site" evidence="2">
    <location>
        <position position="390"/>
    </location>
    <ligand>
        <name>Mn(2+)</name>
        <dbReference type="ChEBI" id="CHEBI:29035"/>
    </ligand>
</feature>
<comment type="caution">
    <text evidence="3">The sequence shown here is derived from an EMBL/GenBank/DDBJ whole genome shotgun (WGS) entry which is preliminary data.</text>
</comment>
<dbReference type="Proteomes" id="UP001159641">
    <property type="component" value="Unassembled WGS sequence"/>
</dbReference>
<dbReference type="GO" id="GO:0046872">
    <property type="term" value="F:metal ion binding"/>
    <property type="evidence" value="ECO:0007669"/>
    <property type="project" value="UniProtKB-KW"/>
</dbReference>
<feature type="binding site" evidence="1">
    <location>
        <position position="390"/>
    </location>
    <ligand>
        <name>ATP</name>
        <dbReference type="ChEBI" id="CHEBI:30616"/>
    </ligand>
</feature>
<evidence type="ECO:0000256" key="1">
    <source>
        <dbReference type="PIRSR" id="PIRSR624869-2"/>
    </source>
</evidence>